<dbReference type="AlphaFoldDB" id="A0A0M4EBB7"/>
<protein>
    <submittedName>
        <fullName evidence="2">Maker434</fullName>
    </submittedName>
</protein>
<dbReference type="OrthoDB" id="7867214at2759"/>
<feature type="transmembrane region" description="Helical" evidence="1">
    <location>
        <begin position="34"/>
        <end position="56"/>
    </location>
</feature>
<dbReference type="OMA" id="FIMWLDE"/>
<evidence type="ECO:0000313" key="2">
    <source>
        <dbReference type="EMBL" id="ALC38697.1"/>
    </source>
</evidence>
<dbReference type="Proteomes" id="UP000494163">
    <property type="component" value="Chromosome 2L"/>
</dbReference>
<accession>A0A0M4EBB7</accession>
<keyword evidence="1" id="KW-0472">Membrane</keyword>
<reference evidence="2 3" key="1">
    <citation type="submission" date="2015-08" db="EMBL/GenBank/DDBJ databases">
        <title>Ancestral chromatin configuration constrains chromatin evolution on differentiating sex chromosomes in Drosophila.</title>
        <authorList>
            <person name="Zhou Q."/>
            <person name="Bachtrog D."/>
        </authorList>
    </citation>
    <scope>NUCLEOTIDE SEQUENCE [LARGE SCALE GENOMIC DNA]</scope>
    <source>
        <tissue evidence="2">Whole larvae</tissue>
    </source>
</reference>
<feature type="transmembrane region" description="Helical" evidence="1">
    <location>
        <begin position="143"/>
        <end position="161"/>
    </location>
</feature>
<keyword evidence="1" id="KW-1133">Transmembrane helix</keyword>
<proteinExistence type="predicted"/>
<keyword evidence="3" id="KW-1185">Reference proteome</keyword>
<feature type="transmembrane region" description="Helical" evidence="1">
    <location>
        <begin position="63"/>
        <end position="81"/>
    </location>
</feature>
<organism evidence="2 3">
    <name type="scientific">Drosophila busckii</name>
    <name type="common">Fruit fly</name>
    <dbReference type="NCBI Taxonomy" id="30019"/>
    <lineage>
        <taxon>Eukaryota</taxon>
        <taxon>Metazoa</taxon>
        <taxon>Ecdysozoa</taxon>
        <taxon>Arthropoda</taxon>
        <taxon>Hexapoda</taxon>
        <taxon>Insecta</taxon>
        <taxon>Pterygota</taxon>
        <taxon>Neoptera</taxon>
        <taxon>Endopterygota</taxon>
        <taxon>Diptera</taxon>
        <taxon>Brachycera</taxon>
        <taxon>Muscomorpha</taxon>
        <taxon>Ephydroidea</taxon>
        <taxon>Drosophilidae</taxon>
        <taxon>Drosophila</taxon>
    </lineage>
</organism>
<evidence type="ECO:0000256" key="1">
    <source>
        <dbReference type="SAM" id="Phobius"/>
    </source>
</evidence>
<dbReference type="EMBL" id="CP012523">
    <property type="protein sequence ID" value="ALC38697.1"/>
    <property type="molecule type" value="Genomic_DNA"/>
</dbReference>
<gene>
    <name evidence="2" type="ORF">Dbus_chr2Lg782</name>
</gene>
<sequence>MPLLIWLRYLEQAMQSTILIRLEPTTFNVDIHSYHSIGALYVICLAGLAVSGLLLVGHCRKETWGVSLLLLQRVLQFFVFGRWTLRFVYSMCLDMGCVLLLLLSKACSQHLRQQRRLQLLLLLARICMCGKFLLWRSEQQKYISDYISLCCLLLTLCGLYCRQIAKLSMFLLLLRLGIEYKFCWIDPTINLLLLSSTLCKLSGFYLLSQLGPGNWSFDAWRLNQRA</sequence>
<evidence type="ECO:0000313" key="3">
    <source>
        <dbReference type="Proteomes" id="UP000494163"/>
    </source>
</evidence>
<name>A0A0M4EBB7_DROBS</name>
<dbReference type="STRING" id="30019.A0A0M4EBB7"/>
<keyword evidence="1" id="KW-0812">Transmembrane</keyword>